<dbReference type="RefSeq" id="WP_379142652.1">
    <property type="nucleotide sequence ID" value="NZ_JBHUEN010000031.1"/>
</dbReference>
<evidence type="ECO:0000313" key="3">
    <source>
        <dbReference type="Proteomes" id="UP001597213"/>
    </source>
</evidence>
<dbReference type="Gene3D" id="3.30.420.40">
    <property type="match status" value="1"/>
</dbReference>
<name>A0ABW4R7W0_9RHOB</name>
<feature type="domain" description="Gcp-like" evidence="1">
    <location>
        <begin position="38"/>
        <end position="122"/>
    </location>
</feature>
<dbReference type="InterPro" id="IPR043129">
    <property type="entry name" value="ATPase_NBD"/>
</dbReference>
<protein>
    <submittedName>
        <fullName evidence="2">tRNA (Adenosine(37)-N6)-threonylcarbamoyltransferase complex dimerization subunit type 1 TsaB</fullName>
        <ecNumber evidence="2">2.3.1.234</ecNumber>
    </submittedName>
</protein>
<dbReference type="Proteomes" id="UP001597213">
    <property type="component" value="Unassembled WGS sequence"/>
</dbReference>
<dbReference type="GO" id="GO:0061711">
    <property type="term" value="F:tRNA N(6)-L-threonylcarbamoyladenine synthase activity"/>
    <property type="evidence" value="ECO:0007669"/>
    <property type="project" value="UniProtKB-EC"/>
</dbReference>
<dbReference type="PANTHER" id="PTHR11735">
    <property type="entry name" value="TRNA N6-ADENOSINE THREONYLCARBAMOYLTRANSFERASE"/>
    <property type="match status" value="1"/>
</dbReference>
<accession>A0ABW4R7W0</accession>
<dbReference type="EMBL" id="JBHUEN010000031">
    <property type="protein sequence ID" value="MFD1882205.1"/>
    <property type="molecule type" value="Genomic_DNA"/>
</dbReference>
<gene>
    <name evidence="2" type="primary">tsaB</name>
    <name evidence="2" type="ORF">ACFSCT_10825</name>
</gene>
<proteinExistence type="predicted"/>
<sequence length="221" mass="22776">MPDSDLTLGFDTSAAHCAAALLSGDRVLAETVEPMTKGQAERLFPLLQDLLKGADADWKDLSRIGVGIGPGNFTGVRISVAAARGLALSLGIPAIGVSGPDAMALDLPRPLRVIIPAARGEMICQEFPADPGQPEGQIRLIRELPDDGLPSTGPGAPAGLAPAHPLAPAYPLAPVYPLAVAIARIARARALTGDAVTRPAPIYLRPADAAPPRDPAPRIIP</sequence>
<dbReference type="NCBIfam" id="TIGR03725">
    <property type="entry name" value="T6A_YeaZ"/>
    <property type="match status" value="1"/>
</dbReference>
<comment type="caution">
    <text evidence="2">The sequence shown here is derived from an EMBL/GenBank/DDBJ whole genome shotgun (WGS) entry which is preliminary data.</text>
</comment>
<dbReference type="SUPFAM" id="SSF53067">
    <property type="entry name" value="Actin-like ATPase domain"/>
    <property type="match status" value="1"/>
</dbReference>
<evidence type="ECO:0000313" key="2">
    <source>
        <dbReference type="EMBL" id="MFD1882205.1"/>
    </source>
</evidence>
<evidence type="ECO:0000259" key="1">
    <source>
        <dbReference type="Pfam" id="PF00814"/>
    </source>
</evidence>
<dbReference type="EC" id="2.3.1.234" evidence="2"/>
<dbReference type="PANTHER" id="PTHR11735:SF11">
    <property type="entry name" value="TRNA THREONYLCARBAMOYLADENOSINE BIOSYNTHESIS PROTEIN TSAB"/>
    <property type="match status" value="1"/>
</dbReference>
<dbReference type="Pfam" id="PF00814">
    <property type="entry name" value="TsaD"/>
    <property type="match status" value="1"/>
</dbReference>
<keyword evidence="2" id="KW-0012">Acyltransferase</keyword>
<keyword evidence="3" id="KW-1185">Reference proteome</keyword>
<organism evidence="2 3">
    <name type="scientific">Paracoccus pacificus</name>
    <dbReference type="NCBI Taxonomy" id="1463598"/>
    <lineage>
        <taxon>Bacteria</taxon>
        <taxon>Pseudomonadati</taxon>
        <taxon>Pseudomonadota</taxon>
        <taxon>Alphaproteobacteria</taxon>
        <taxon>Rhodobacterales</taxon>
        <taxon>Paracoccaceae</taxon>
        <taxon>Paracoccus</taxon>
    </lineage>
</organism>
<keyword evidence="2" id="KW-0808">Transferase</keyword>
<dbReference type="InterPro" id="IPR022496">
    <property type="entry name" value="T6A_TsaB"/>
</dbReference>
<reference evidence="3" key="1">
    <citation type="journal article" date="2019" name="Int. J. Syst. Evol. Microbiol.">
        <title>The Global Catalogue of Microorganisms (GCM) 10K type strain sequencing project: providing services to taxonomists for standard genome sequencing and annotation.</title>
        <authorList>
            <consortium name="The Broad Institute Genomics Platform"/>
            <consortium name="The Broad Institute Genome Sequencing Center for Infectious Disease"/>
            <person name="Wu L."/>
            <person name="Ma J."/>
        </authorList>
    </citation>
    <scope>NUCLEOTIDE SEQUENCE [LARGE SCALE GENOMIC DNA]</scope>
    <source>
        <strain evidence="3">CCUG 56029</strain>
    </source>
</reference>
<dbReference type="InterPro" id="IPR000905">
    <property type="entry name" value="Gcp-like_dom"/>
</dbReference>